<sequence>MRALVGCCVVLVVLAGCSLPAIGPSDAEDPNDRLGYENGYNATDSLSVTTADGLNASEREAVLGRAMARIETIRGLEFEETVTVELVTREEYRANRGGGPTPSADERVFVNQRWEALFAVGEDADATAAFESVYGSSVIGFYSNGRIVIVSDSESPELDSRTLAHELVHALQDQHLGFGPGRSTFDGARAREGLVEGDANYVESLYDARCNASWSCLPIPERPEDPGSFNRGIYGTLIQPYVEGPELVGALHERGNWTAVNDAYGRFPESTEQTIHPERYPEEPVVEVTVEDRSDESWSRLDRERWSDRLGESGVYTMFRTNGLFHDHDPYDYSHPATTGWAGDRLVPYTNADTGESAYVWRLEWDSPEDAREFVAAYRDLLVKQNATRSGDRYTIPTGPYADAFRVTRDGSTVTIVNAPTEGALDAVHARD</sequence>
<dbReference type="InterPro" id="IPR047792">
    <property type="entry name" value="Hvo_1808-like"/>
</dbReference>
<gene>
    <name evidence="1" type="ORF">ACFSBT_06785</name>
</gene>
<evidence type="ECO:0000313" key="2">
    <source>
        <dbReference type="Proteomes" id="UP001597187"/>
    </source>
</evidence>
<name>A0ABD6ATV4_9EURY</name>
<keyword evidence="2" id="KW-1185">Reference proteome</keyword>
<protein>
    <submittedName>
        <fullName evidence="1">Hvo_1808 family surface protein</fullName>
    </submittedName>
</protein>
<dbReference type="RefSeq" id="WP_250872955.1">
    <property type="nucleotide sequence ID" value="NZ_JALXFV010000003.1"/>
</dbReference>
<dbReference type="EMBL" id="JBHUDC010000003">
    <property type="protein sequence ID" value="MFD1512983.1"/>
    <property type="molecule type" value="Genomic_DNA"/>
</dbReference>
<dbReference type="NCBIfam" id="NF038145">
    <property type="entry name" value="Hvo_1808_fam"/>
    <property type="match status" value="1"/>
</dbReference>
<organism evidence="1 2">
    <name type="scientific">Halomarina rubra</name>
    <dbReference type="NCBI Taxonomy" id="2071873"/>
    <lineage>
        <taxon>Archaea</taxon>
        <taxon>Methanobacteriati</taxon>
        <taxon>Methanobacteriota</taxon>
        <taxon>Stenosarchaea group</taxon>
        <taxon>Halobacteria</taxon>
        <taxon>Halobacteriales</taxon>
        <taxon>Natronomonadaceae</taxon>
        <taxon>Halomarina</taxon>
    </lineage>
</organism>
<dbReference type="PROSITE" id="PS51257">
    <property type="entry name" value="PROKAR_LIPOPROTEIN"/>
    <property type="match status" value="1"/>
</dbReference>
<dbReference type="Proteomes" id="UP001597187">
    <property type="component" value="Unassembled WGS sequence"/>
</dbReference>
<evidence type="ECO:0000313" key="1">
    <source>
        <dbReference type="EMBL" id="MFD1512983.1"/>
    </source>
</evidence>
<accession>A0ABD6ATV4</accession>
<reference evidence="1 2" key="1">
    <citation type="journal article" date="2019" name="Int. J. Syst. Evol. Microbiol.">
        <title>The Global Catalogue of Microorganisms (GCM) 10K type strain sequencing project: providing services to taxonomists for standard genome sequencing and annotation.</title>
        <authorList>
            <consortium name="The Broad Institute Genomics Platform"/>
            <consortium name="The Broad Institute Genome Sequencing Center for Infectious Disease"/>
            <person name="Wu L."/>
            <person name="Ma J."/>
        </authorList>
    </citation>
    <scope>NUCLEOTIDE SEQUENCE [LARGE SCALE GENOMIC DNA]</scope>
    <source>
        <strain evidence="1 2">CGMCC 1.12563</strain>
    </source>
</reference>
<proteinExistence type="predicted"/>
<comment type="caution">
    <text evidence="1">The sequence shown here is derived from an EMBL/GenBank/DDBJ whole genome shotgun (WGS) entry which is preliminary data.</text>
</comment>
<dbReference type="AlphaFoldDB" id="A0ABD6ATV4"/>